<feature type="region of interest" description="Disordered" evidence="7">
    <location>
        <begin position="253"/>
        <end position="278"/>
    </location>
</feature>
<comment type="catalytic activity">
    <reaction evidence="5">
        <text>O-phospho-L-seryl-[protein] + H2O = L-seryl-[protein] + phosphate</text>
        <dbReference type="Rhea" id="RHEA:20629"/>
        <dbReference type="Rhea" id="RHEA-COMP:9863"/>
        <dbReference type="Rhea" id="RHEA-COMP:11604"/>
        <dbReference type="ChEBI" id="CHEBI:15377"/>
        <dbReference type="ChEBI" id="CHEBI:29999"/>
        <dbReference type="ChEBI" id="CHEBI:43474"/>
        <dbReference type="ChEBI" id="CHEBI:83421"/>
        <dbReference type="EC" id="3.1.3.16"/>
    </reaction>
</comment>
<sequence>MGSGGRREDQEALMPQSSVVGGRKKVHLVLDLDHTLVHCVPVSKLTLQEYSASMQKKTMMISRNPTAAGDTHLLDGGALVLKFRPGVRSFLEEASAMFDLSIYTMGTRHYANQVAARLVRHASRGGGGLLSFVKVISREDCTVAKQKGLDVVPSHRRAVLVVDDKPKVWAREDRDNVVTISPYYFFGLNKGGKDEEEEEDKGELSRVLGVLKEVHSRFFHQLEEGEGGERDVAQILKRVRLFMLYHGPPDVSSLLHHHGRRRRRRHQEEEEKEEGGRGEDWSRIKRIKIVFRSGTCGVASPPPIATTATIL</sequence>
<comment type="catalytic activity">
    <reaction evidence="6">
        <text>O-phospho-L-threonyl-[protein] + H2O = L-threonyl-[protein] + phosphate</text>
        <dbReference type="Rhea" id="RHEA:47004"/>
        <dbReference type="Rhea" id="RHEA-COMP:11060"/>
        <dbReference type="Rhea" id="RHEA-COMP:11605"/>
        <dbReference type="ChEBI" id="CHEBI:15377"/>
        <dbReference type="ChEBI" id="CHEBI:30013"/>
        <dbReference type="ChEBI" id="CHEBI:43474"/>
        <dbReference type="ChEBI" id="CHEBI:61977"/>
        <dbReference type="EC" id="3.1.3.16"/>
    </reaction>
</comment>
<evidence type="ECO:0000259" key="8">
    <source>
        <dbReference type="PROSITE" id="PS50969"/>
    </source>
</evidence>
<protein>
    <recommendedName>
        <fullName evidence="2">protein-serine/threonine phosphatase</fullName>
        <ecNumber evidence="2">3.1.3.16</ecNumber>
    </recommendedName>
</protein>
<gene>
    <name evidence="9" type="ORF">CCAM_LOCUS23242</name>
</gene>
<dbReference type="EMBL" id="OOIL02002239">
    <property type="protein sequence ID" value="VFQ81466.1"/>
    <property type="molecule type" value="Genomic_DNA"/>
</dbReference>
<dbReference type="PROSITE" id="PS50969">
    <property type="entry name" value="FCP1"/>
    <property type="match status" value="1"/>
</dbReference>
<evidence type="ECO:0000313" key="9">
    <source>
        <dbReference type="EMBL" id="VFQ81466.1"/>
    </source>
</evidence>
<evidence type="ECO:0000256" key="6">
    <source>
        <dbReference type="ARBA" id="ARBA00048336"/>
    </source>
</evidence>
<keyword evidence="3" id="KW-0378">Hydrolase</keyword>
<evidence type="ECO:0000256" key="7">
    <source>
        <dbReference type="SAM" id="MobiDB-lite"/>
    </source>
</evidence>
<proteinExistence type="predicted"/>
<evidence type="ECO:0000313" key="10">
    <source>
        <dbReference type="Proteomes" id="UP000595140"/>
    </source>
</evidence>
<accession>A0A484LZW9</accession>
<dbReference type="Pfam" id="PF03031">
    <property type="entry name" value="NIF"/>
    <property type="match status" value="1"/>
</dbReference>
<dbReference type="GO" id="GO:0008420">
    <property type="term" value="F:RNA polymerase II CTD heptapeptide repeat phosphatase activity"/>
    <property type="evidence" value="ECO:0007669"/>
    <property type="project" value="InterPro"/>
</dbReference>
<evidence type="ECO:0000256" key="5">
    <source>
        <dbReference type="ARBA" id="ARBA00047761"/>
    </source>
</evidence>
<dbReference type="OrthoDB" id="10249888at2759"/>
<evidence type="ECO:0000256" key="2">
    <source>
        <dbReference type="ARBA" id="ARBA00013081"/>
    </source>
</evidence>
<comment type="subcellular location">
    <subcellularLocation>
        <location evidence="1">Nucleus</location>
    </subcellularLocation>
</comment>
<dbReference type="InterPro" id="IPR039189">
    <property type="entry name" value="Fcp1"/>
</dbReference>
<keyword evidence="10" id="KW-1185">Reference proteome</keyword>
<dbReference type="Proteomes" id="UP000595140">
    <property type="component" value="Unassembled WGS sequence"/>
</dbReference>
<dbReference type="SUPFAM" id="SSF56784">
    <property type="entry name" value="HAD-like"/>
    <property type="match status" value="1"/>
</dbReference>
<feature type="compositionally biased region" description="Basic residues" evidence="7">
    <location>
        <begin position="255"/>
        <end position="265"/>
    </location>
</feature>
<evidence type="ECO:0000256" key="3">
    <source>
        <dbReference type="ARBA" id="ARBA00022801"/>
    </source>
</evidence>
<name>A0A484LZW9_9ASTE</name>
<dbReference type="SMART" id="SM00577">
    <property type="entry name" value="CPDc"/>
    <property type="match status" value="1"/>
</dbReference>
<dbReference type="GO" id="GO:0005634">
    <property type="term" value="C:nucleus"/>
    <property type="evidence" value="ECO:0007669"/>
    <property type="project" value="UniProtKB-SubCell"/>
</dbReference>
<dbReference type="Gene3D" id="3.40.50.1000">
    <property type="entry name" value="HAD superfamily/HAD-like"/>
    <property type="match status" value="1"/>
</dbReference>
<dbReference type="InterPro" id="IPR036412">
    <property type="entry name" value="HAD-like_sf"/>
</dbReference>
<reference evidence="9 10" key="1">
    <citation type="submission" date="2018-04" db="EMBL/GenBank/DDBJ databases">
        <authorList>
            <person name="Vogel A."/>
        </authorList>
    </citation>
    <scope>NUCLEOTIDE SEQUENCE [LARGE SCALE GENOMIC DNA]</scope>
</reference>
<keyword evidence="4" id="KW-0539">Nucleus</keyword>
<feature type="domain" description="FCP1 homology" evidence="8">
    <location>
        <begin position="21"/>
        <end position="211"/>
    </location>
</feature>
<dbReference type="CDD" id="cd07521">
    <property type="entry name" value="HAD_FCP1-like"/>
    <property type="match status" value="1"/>
</dbReference>
<dbReference type="PANTHER" id="PTHR23081">
    <property type="entry name" value="RNA POLYMERASE II CTD PHOSPHATASE"/>
    <property type="match status" value="1"/>
</dbReference>
<feature type="compositionally biased region" description="Basic and acidic residues" evidence="7">
    <location>
        <begin position="266"/>
        <end position="278"/>
    </location>
</feature>
<evidence type="ECO:0000256" key="4">
    <source>
        <dbReference type="ARBA" id="ARBA00023242"/>
    </source>
</evidence>
<dbReference type="InterPro" id="IPR004274">
    <property type="entry name" value="FCP1_dom"/>
</dbReference>
<dbReference type="PANTHER" id="PTHR23081:SF36">
    <property type="entry name" value="RNA POLYMERASE II SUBUNIT A C-TERMINAL DOMAIN PHOSPHATASE"/>
    <property type="match status" value="1"/>
</dbReference>
<dbReference type="EC" id="3.1.3.16" evidence="2"/>
<organism evidence="9 10">
    <name type="scientific">Cuscuta campestris</name>
    <dbReference type="NCBI Taxonomy" id="132261"/>
    <lineage>
        <taxon>Eukaryota</taxon>
        <taxon>Viridiplantae</taxon>
        <taxon>Streptophyta</taxon>
        <taxon>Embryophyta</taxon>
        <taxon>Tracheophyta</taxon>
        <taxon>Spermatophyta</taxon>
        <taxon>Magnoliopsida</taxon>
        <taxon>eudicotyledons</taxon>
        <taxon>Gunneridae</taxon>
        <taxon>Pentapetalae</taxon>
        <taxon>asterids</taxon>
        <taxon>lamiids</taxon>
        <taxon>Solanales</taxon>
        <taxon>Convolvulaceae</taxon>
        <taxon>Cuscuteae</taxon>
        <taxon>Cuscuta</taxon>
        <taxon>Cuscuta subgen. Grammica</taxon>
        <taxon>Cuscuta sect. Cleistogrammica</taxon>
    </lineage>
</organism>
<evidence type="ECO:0000256" key="1">
    <source>
        <dbReference type="ARBA" id="ARBA00004123"/>
    </source>
</evidence>
<dbReference type="AlphaFoldDB" id="A0A484LZW9"/>
<dbReference type="InterPro" id="IPR023214">
    <property type="entry name" value="HAD_sf"/>
</dbReference>